<dbReference type="EMBL" id="JAUOQI010000001">
    <property type="protein sequence ID" value="MDO6576156.1"/>
    <property type="molecule type" value="Genomic_DNA"/>
</dbReference>
<gene>
    <name evidence="2" type="ORF">AVL57_11665</name>
    <name evidence="3" type="ORF">Q4527_02080</name>
</gene>
<reference evidence="3" key="2">
    <citation type="submission" date="2023-07" db="EMBL/GenBank/DDBJ databases">
        <title>Genome content predicts the carbon catabolic preferences of heterotrophic bacteria.</title>
        <authorList>
            <person name="Gralka M."/>
        </authorList>
    </citation>
    <scope>NUCLEOTIDE SEQUENCE</scope>
    <source>
        <strain evidence="3">F2M12</strain>
    </source>
</reference>
<feature type="transmembrane region" description="Helical" evidence="1">
    <location>
        <begin position="89"/>
        <end position="112"/>
    </location>
</feature>
<dbReference type="Proteomes" id="UP000056750">
    <property type="component" value="Chromosome"/>
</dbReference>
<keyword evidence="1" id="KW-1133">Transmembrane helix</keyword>
<protein>
    <submittedName>
        <fullName evidence="3">DUF2919 family protein</fullName>
    </submittedName>
</protein>
<sequence length="157" mass="17976">MLKLPLKYYDESGRILPPKWLYVILALFSLDWIAFIFSLASRSQTEALLKLFYPQSESLGLALLSSVPIVLGLALISQRERLWNKGYTSWSGALLPLILVGVIASLSVQFYHVVSVHWGFEIITAIKVVVSIISLYCISRSRHLRWMIQDWKKPHCE</sequence>
<feature type="transmembrane region" description="Helical" evidence="1">
    <location>
        <begin position="20"/>
        <end position="39"/>
    </location>
</feature>
<dbReference type="EMBL" id="CP013926">
    <property type="protein sequence ID" value="AMJ74561.1"/>
    <property type="molecule type" value="Genomic_DNA"/>
</dbReference>
<dbReference type="AlphaFoldDB" id="A0AAW7YVF7"/>
<feature type="transmembrane region" description="Helical" evidence="1">
    <location>
        <begin position="59"/>
        <end position="77"/>
    </location>
</feature>
<dbReference type="RefSeq" id="WP_057791607.1">
    <property type="nucleotide sequence ID" value="NZ_CAXIBE010000019.1"/>
</dbReference>
<dbReference type="KEGG" id="asq:AVL57_11665"/>
<evidence type="ECO:0000313" key="5">
    <source>
        <dbReference type="Proteomes" id="UP001170717"/>
    </source>
</evidence>
<accession>A0AAW7YVF7</accession>
<evidence type="ECO:0000313" key="3">
    <source>
        <dbReference type="EMBL" id="MDO6576156.1"/>
    </source>
</evidence>
<keyword evidence="1" id="KW-0472">Membrane</keyword>
<dbReference type="Proteomes" id="UP001170717">
    <property type="component" value="Unassembled WGS sequence"/>
</dbReference>
<evidence type="ECO:0000256" key="1">
    <source>
        <dbReference type="SAM" id="Phobius"/>
    </source>
</evidence>
<evidence type="ECO:0000313" key="4">
    <source>
        <dbReference type="Proteomes" id="UP000056750"/>
    </source>
</evidence>
<keyword evidence="4" id="KW-1185">Reference proteome</keyword>
<organism evidence="3 5">
    <name type="scientific">Alteromonas stellipolaris</name>
    <dbReference type="NCBI Taxonomy" id="233316"/>
    <lineage>
        <taxon>Bacteria</taxon>
        <taxon>Pseudomonadati</taxon>
        <taxon>Pseudomonadota</taxon>
        <taxon>Gammaproteobacteria</taxon>
        <taxon>Alteromonadales</taxon>
        <taxon>Alteromonadaceae</taxon>
        <taxon>Alteromonas/Salinimonas group</taxon>
        <taxon>Alteromonas</taxon>
    </lineage>
</organism>
<keyword evidence="1" id="KW-0812">Transmembrane</keyword>
<dbReference type="GeneID" id="83258407"/>
<evidence type="ECO:0000313" key="2">
    <source>
        <dbReference type="EMBL" id="AMJ74561.1"/>
    </source>
</evidence>
<proteinExistence type="predicted"/>
<name>A0AAW7YVF7_9ALTE</name>
<feature type="transmembrane region" description="Helical" evidence="1">
    <location>
        <begin position="118"/>
        <end position="138"/>
    </location>
</feature>
<dbReference type="InterPro" id="IPR021318">
    <property type="entry name" value="DUF2919"/>
</dbReference>
<dbReference type="Pfam" id="PF11143">
    <property type="entry name" value="DUF2919"/>
    <property type="match status" value="1"/>
</dbReference>
<reference evidence="2 4" key="1">
    <citation type="submission" date="2015-12" db="EMBL/GenBank/DDBJ databases">
        <title>Intraspecies pangenome expansion in the marine bacterium Alteromonas.</title>
        <authorList>
            <person name="Lopez-Perez M."/>
            <person name="Rodriguez-Valera F."/>
        </authorList>
    </citation>
    <scope>NUCLEOTIDE SEQUENCE [LARGE SCALE GENOMIC DNA]</scope>
    <source>
        <strain evidence="2 4">LMG 21861</strain>
    </source>
</reference>